<evidence type="ECO:0000313" key="1">
    <source>
        <dbReference type="EMBL" id="GAA0665246.1"/>
    </source>
</evidence>
<sequence length="164" mass="16989">MRRAPALALLLAACGTQPQPAQDTPGAKLEAAAVQAGLVIDPATASLVGSWALDTDRLCVLPAERDTFRIGALIDYGEGQGCAASGSARRRGDRVAVTFGACRFDATFDGDRIVFPAELPAACDRFCTGRASLAALTVTHLSTATSEAETLRTPSGRALCHDGE</sequence>
<reference evidence="1 2" key="1">
    <citation type="journal article" date="2019" name="Int. J. Syst. Evol. Microbiol.">
        <title>The Global Catalogue of Microorganisms (GCM) 10K type strain sequencing project: providing services to taxonomists for standard genome sequencing and annotation.</title>
        <authorList>
            <consortium name="The Broad Institute Genomics Platform"/>
            <consortium name="The Broad Institute Genome Sequencing Center for Infectious Disease"/>
            <person name="Wu L."/>
            <person name="Ma J."/>
        </authorList>
    </citation>
    <scope>NUCLEOTIDE SEQUENCE [LARGE SCALE GENOMIC DNA]</scope>
    <source>
        <strain evidence="1 2">JCM 14603</strain>
    </source>
</reference>
<dbReference type="RefSeq" id="WP_163958976.1">
    <property type="nucleotide sequence ID" value="NZ_BAAAES010000007.1"/>
</dbReference>
<comment type="caution">
    <text evidence="1">The sequence shown here is derived from an EMBL/GenBank/DDBJ whole genome shotgun (WGS) entry which is preliminary data.</text>
</comment>
<proteinExistence type="predicted"/>
<keyword evidence="2" id="KW-1185">Reference proteome</keyword>
<dbReference type="Proteomes" id="UP001500238">
    <property type="component" value="Unassembled WGS sequence"/>
</dbReference>
<organism evidence="1 2">
    <name type="scientific">Sphingomonas insulae</name>
    <dbReference type="NCBI Taxonomy" id="424800"/>
    <lineage>
        <taxon>Bacteria</taxon>
        <taxon>Pseudomonadati</taxon>
        <taxon>Pseudomonadota</taxon>
        <taxon>Alphaproteobacteria</taxon>
        <taxon>Sphingomonadales</taxon>
        <taxon>Sphingomonadaceae</taxon>
        <taxon>Sphingomonas</taxon>
    </lineage>
</organism>
<accession>A0ABN1HSZ4</accession>
<name>A0ABN1HSZ4_9SPHN</name>
<protein>
    <recommendedName>
        <fullName evidence="3">DUF3617 family protein</fullName>
    </recommendedName>
</protein>
<dbReference type="EMBL" id="BAAAES010000007">
    <property type="protein sequence ID" value="GAA0665246.1"/>
    <property type="molecule type" value="Genomic_DNA"/>
</dbReference>
<evidence type="ECO:0008006" key="3">
    <source>
        <dbReference type="Google" id="ProtNLM"/>
    </source>
</evidence>
<gene>
    <name evidence="1" type="ORF">GCM10009102_13660</name>
</gene>
<evidence type="ECO:0000313" key="2">
    <source>
        <dbReference type="Proteomes" id="UP001500238"/>
    </source>
</evidence>